<dbReference type="Pfam" id="PF22234">
    <property type="entry name" value="Rv2466c-like"/>
    <property type="match status" value="1"/>
</dbReference>
<proteinExistence type="predicted"/>
<dbReference type="EMBL" id="CP009249">
    <property type="protein sequence ID" value="APT92054.1"/>
    <property type="molecule type" value="Genomic_DNA"/>
</dbReference>
<dbReference type="STRING" id="161895.CPHO_03150"/>
<dbReference type="RefSeq" id="WP_075733141.1">
    <property type="nucleotide sequence ID" value="NZ_CP009249.1"/>
</dbReference>
<gene>
    <name evidence="1" type="ORF">CPHO_03150</name>
</gene>
<name>A0A1L7D1S5_9CORY</name>
<dbReference type="AlphaFoldDB" id="A0A1L7D1S5"/>
<accession>A0A1L7D1S5</accession>
<dbReference type="OrthoDB" id="4125991at2"/>
<dbReference type="SUPFAM" id="SSF52833">
    <property type="entry name" value="Thioredoxin-like"/>
    <property type="match status" value="1"/>
</dbReference>
<dbReference type="Proteomes" id="UP000185491">
    <property type="component" value="Chromosome"/>
</dbReference>
<organism evidence="1 2">
    <name type="scientific">Corynebacterium phocae</name>
    <dbReference type="NCBI Taxonomy" id="161895"/>
    <lineage>
        <taxon>Bacteria</taxon>
        <taxon>Bacillati</taxon>
        <taxon>Actinomycetota</taxon>
        <taxon>Actinomycetes</taxon>
        <taxon>Mycobacteriales</taxon>
        <taxon>Corynebacteriaceae</taxon>
        <taxon>Corynebacterium</taxon>
    </lineage>
</organism>
<dbReference type="InterPro" id="IPR053977">
    <property type="entry name" value="Rv2466c-like"/>
</dbReference>
<protein>
    <submittedName>
        <fullName evidence="1">DSBA oxidoreductase</fullName>
    </submittedName>
</protein>
<reference evidence="1 2" key="1">
    <citation type="submission" date="2014-08" db="EMBL/GenBank/DDBJ databases">
        <title>Complete genome sequence of Corynebacterium phocae M408/89/1(T)(=DSM 44612(T)), isolated from the common seal (Phoca vitulina).</title>
        <authorList>
            <person name="Ruckert C."/>
            <person name="Albersmeier A."/>
            <person name="Winkler A."/>
            <person name="Kalinowski J."/>
        </authorList>
    </citation>
    <scope>NUCLEOTIDE SEQUENCE [LARGE SCALE GENOMIC DNA]</scope>
    <source>
        <strain evidence="1 2">M408/89/1</strain>
    </source>
</reference>
<evidence type="ECO:0000313" key="2">
    <source>
        <dbReference type="Proteomes" id="UP000185491"/>
    </source>
</evidence>
<dbReference type="Gene3D" id="3.40.30.10">
    <property type="entry name" value="Glutaredoxin"/>
    <property type="match status" value="1"/>
</dbReference>
<sequence length="208" mass="22993">METVQFWFDCTCPFAWVTSRWIKEVEKVRDIRVEFRPMSLSVLNEGRDLPADYLQAMEAAWGPARVAAKIFSQQPEKIDAYYTAMGNLIHGGGEGGKKGSGAYKEVIAKALETAGLPASFAEAAGTTEMDEQLRACHQEAIDLVGDDVGTPVIKLGDTAFFGPVITRVPEGEEAGELFDASLRLARYPYFFELKRSRTESPQVSGRQF</sequence>
<evidence type="ECO:0000313" key="1">
    <source>
        <dbReference type="EMBL" id="APT92054.1"/>
    </source>
</evidence>
<dbReference type="KEGG" id="cpho:CPHO_03150"/>
<dbReference type="InterPro" id="IPR036249">
    <property type="entry name" value="Thioredoxin-like_sf"/>
</dbReference>
<keyword evidence="2" id="KW-1185">Reference proteome</keyword>